<dbReference type="Pfam" id="PF07703">
    <property type="entry name" value="A2M_BRD"/>
    <property type="match status" value="1"/>
</dbReference>
<protein>
    <submittedName>
        <fullName evidence="5">Alpha-2-macroglobulin-like protein</fullName>
    </submittedName>
</protein>
<dbReference type="PANTHER" id="PTHR11412:SF171">
    <property type="entry name" value="PREGNANCY ZONE PROTEIN-LIKE PROTEIN"/>
    <property type="match status" value="1"/>
</dbReference>
<keyword evidence="6" id="KW-1185">Reference proteome</keyword>
<feature type="domain" description="Macroglobulin" evidence="3">
    <location>
        <begin position="206"/>
        <end position="264"/>
    </location>
</feature>
<sequence>KFKVLTLLSSLKPIPSQIYSVDIRNNYLLMVKRYLNLTTKGILLLEFQLDKKAKPGFWRIIVNLDNKVKASAKITVKEYYPNRFEINIDSPSYILQSEKIMSGRVCSRYFSGEYVTGQLSLEFCRMSETLAASKSIHPCYHIEVRLHGCYTFSMNTDLLRTENVFTMLKIRANVTADKTGVMLSKTKTVTEESEKIFDIRLYDYTNGIFKPGLPYYGKVIVTKPNGTRVARKKIVVTAKSWELFFHFSRHFITDKRGEVDFALCDDITEVTNMRISAQSIKSKQDENGLWKSMNLTKRFSTNLRYVRQWYSISDSYIQLPKIHSPCRCNEQARFTVLFKSPYDFELHFYYQVMARGHVVTTGKMTPRIKTGFGKAMPPSGMCLQKKEASSDRKQRDDAITDRVQKRDDVVEPVERSTEESVFSFPLKLKIKSIMFPKFTLLLYYVTLYGEVVADSMQYDVEPCFENQVCSTIAVS</sequence>
<evidence type="ECO:0000259" key="3">
    <source>
        <dbReference type="Pfam" id="PF17789"/>
    </source>
</evidence>
<evidence type="ECO:0000256" key="1">
    <source>
        <dbReference type="SAM" id="MobiDB-lite"/>
    </source>
</evidence>
<dbReference type="PANTHER" id="PTHR11412">
    <property type="entry name" value="MACROGLOBULIN / COMPLEMENT"/>
    <property type="match status" value="1"/>
</dbReference>
<reference evidence="5 6" key="1">
    <citation type="journal article" date="2021" name="Elife">
        <title>Chloroplast acquisition without the gene transfer in kleptoplastic sea slugs, Plakobranchus ocellatus.</title>
        <authorList>
            <person name="Maeda T."/>
            <person name="Takahashi S."/>
            <person name="Yoshida T."/>
            <person name="Shimamura S."/>
            <person name="Takaki Y."/>
            <person name="Nagai Y."/>
            <person name="Toyoda A."/>
            <person name="Suzuki Y."/>
            <person name="Arimoto A."/>
            <person name="Ishii H."/>
            <person name="Satoh N."/>
            <person name="Nishiyama T."/>
            <person name="Hasebe M."/>
            <person name="Maruyama T."/>
            <person name="Minagawa J."/>
            <person name="Obokata J."/>
            <person name="Shigenobu S."/>
        </authorList>
    </citation>
    <scope>NUCLEOTIDE SEQUENCE [LARGE SCALE GENOMIC DNA]</scope>
</reference>
<dbReference type="InterPro" id="IPR040839">
    <property type="entry name" value="MG4"/>
</dbReference>
<dbReference type="Gene3D" id="2.60.40.1930">
    <property type="match status" value="3"/>
</dbReference>
<dbReference type="Gene3D" id="2.60.40.1940">
    <property type="match status" value="1"/>
</dbReference>
<feature type="non-terminal residue" evidence="5">
    <location>
        <position position="1"/>
    </location>
</feature>
<dbReference type="Pfam" id="PF17789">
    <property type="entry name" value="MG4"/>
    <property type="match status" value="1"/>
</dbReference>
<gene>
    <name evidence="5" type="ORF">PoB_004433900</name>
</gene>
<evidence type="ECO:0000259" key="2">
    <source>
        <dbReference type="Pfam" id="PF07703"/>
    </source>
</evidence>
<evidence type="ECO:0000259" key="4">
    <source>
        <dbReference type="Pfam" id="PF17791"/>
    </source>
</evidence>
<comment type="caution">
    <text evidence="5">The sequence shown here is derived from an EMBL/GenBank/DDBJ whole genome shotgun (WGS) entry which is preliminary data.</text>
</comment>
<name>A0AAV4BHM4_9GAST</name>
<dbReference type="EMBL" id="BLXT01004901">
    <property type="protein sequence ID" value="GFO17834.1"/>
    <property type="molecule type" value="Genomic_DNA"/>
</dbReference>
<feature type="domain" description="Alpha-2-macroglobulin bait region" evidence="2">
    <location>
        <begin position="423"/>
        <end position="469"/>
    </location>
</feature>
<dbReference type="Proteomes" id="UP000735302">
    <property type="component" value="Unassembled WGS sequence"/>
</dbReference>
<dbReference type="Gene3D" id="2.60.40.10">
    <property type="entry name" value="Immunoglobulins"/>
    <property type="match status" value="1"/>
</dbReference>
<proteinExistence type="predicted"/>
<dbReference type="InterPro" id="IPR050473">
    <property type="entry name" value="A2M/Complement_sys"/>
</dbReference>
<dbReference type="InterPro" id="IPR011625">
    <property type="entry name" value="A2M_N_BRD"/>
</dbReference>
<accession>A0AAV4BHM4</accession>
<organism evidence="5 6">
    <name type="scientific">Plakobranchus ocellatus</name>
    <dbReference type="NCBI Taxonomy" id="259542"/>
    <lineage>
        <taxon>Eukaryota</taxon>
        <taxon>Metazoa</taxon>
        <taxon>Spiralia</taxon>
        <taxon>Lophotrochozoa</taxon>
        <taxon>Mollusca</taxon>
        <taxon>Gastropoda</taxon>
        <taxon>Heterobranchia</taxon>
        <taxon>Euthyneura</taxon>
        <taxon>Panpulmonata</taxon>
        <taxon>Sacoglossa</taxon>
        <taxon>Placobranchoidea</taxon>
        <taxon>Plakobranchidae</taxon>
        <taxon>Plakobranchus</taxon>
    </lineage>
</organism>
<dbReference type="AlphaFoldDB" id="A0AAV4BHM4"/>
<feature type="domain" description="Macroglobulin" evidence="4">
    <location>
        <begin position="82"/>
        <end position="160"/>
    </location>
</feature>
<feature type="region of interest" description="Disordered" evidence="1">
    <location>
        <begin position="385"/>
        <end position="410"/>
    </location>
</feature>
<dbReference type="InterPro" id="IPR013783">
    <property type="entry name" value="Ig-like_fold"/>
</dbReference>
<dbReference type="Pfam" id="PF17791">
    <property type="entry name" value="MG3"/>
    <property type="match status" value="1"/>
</dbReference>
<evidence type="ECO:0000313" key="5">
    <source>
        <dbReference type="EMBL" id="GFO17834.1"/>
    </source>
</evidence>
<dbReference type="InterPro" id="IPR041555">
    <property type="entry name" value="MG3"/>
</dbReference>
<evidence type="ECO:0000313" key="6">
    <source>
        <dbReference type="Proteomes" id="UP000735302"/>
    </source>
</evidence>